<evidence type="ECO:0000256" key="1">
    <source>
        <dbReference type="SAM" id="MobiDB-lite"/>
    </source>
</evidence>
<protein>
    <submittedName>
        <fullName evidence="2">Uncharacterized protein</fullName>
    </submittedName>
</protein>
<dbReference type="Proteomes" id="UP000465622">
    <property type="component" value="Chromosome"/>
</dbReference>
<gene>
    <name evidence="2" type="ORF">MMAGJ_73020</name>
</gene>
<evidence type="ECO:0000313" key="2">
    <source>
        <dbReference type="EMBL" id="BBX38020.1"/>
    </source>
</evidence>
<evidence type="ECO:0000313" key="3">
    <source>
        <dbReference type="Proteomes" id="UP000465622"/>
    </source>
</evidence>
<keyword evidence="3" id="KW-1185">Reference proteome</keyword>
<name>A0ABN5YJ43_MYCME</name>
<feature type="region of interest" description="Disordered" evidence="1">
    <location>
        <begin position="103"/>
        <end position="125"/>
    </location>
</feature>
<organism evidence="2 3">
    <name type="scientific">Mycolicibacterium mageritense</name>
    <name type="common">Mycobacterium mageritense</name>
    <dbReference type="NCBI Taxonomy" id="53462"/>
    <lineage>
        <taxon>Bacteria</taxon>
        <taxon>Bacillati</taxon>
        <taxon>Actinomycetota</taxon>
        <taxon>Actinomycetes</taxon>
        <taxon>Mycobacteriales</taxon>
        <taxon>Mycobacteriaceae</taxon>
        <taxon>Mycolicibacterium</taxon>
    </lineage>
</organism>
<sequence>MHHLTPCPSKPPTDERREELAADLRQRAHLVRDHGWEPYETTWSTGEVAGVRAVLGEPDALDAAVEVWAPTLWGISGAEADATTGYERSRRWFRMAAQLESTAPIDLTPPPAGRRSILTTAGRRS</sequence>
<proteinExistence type="predicted"/>
<dbReference type="RefSeq" id="WP_131524809.1">
    <property type="nucleotide sequence ID" value="NZ_AP022567.1"/>
</dbReference>
<reference evidence="2 3" key="1">
    <citation type="journal article" date="2019" name="Emerg. Microbes Infect.">
        <title>Comprehensive subspecies identification of 175 nontuberculous mycobacteria species based on 7547 genomic profiles.</title>
        <authorList>
            <person name="Matsumoto Y."/>
            <person name="Kinjo T."/>
            <person name="Motooka D."/>
            <person name="Nabeya D."/>
            <person name="Jung N."/>
            <person name="Uechi K."/>
            <person name="Horii T."/>
            <person name="Iida T."/>
            <person name="Fujita J."/>
            <person name="Nakamura S."/>
        </authorList>
    </citation>
    <scope>NUCLEOTIDE SEQUENCE [LARGE SCALE GENOMIC DNA]</scope>
    <source>
        <strain evidence="2 3">JCM 12375</strain>
    </source>
</reference>
<dbReference type="EMBL" id="AP022567">
    <property type="protein sequence ID" value="BBX38020.1"/>
    <property type="molecule type" value="Genomic_DNA"/>
</dbReference>
<accession>A0ABN5YJ43</accession>